<dbReference type="RefSeq" id="WP_390333215.1">
    <property type="nucleotide sequence ID" value="NZ_JBHRTP010000095.1"/>
</dbReference>
<protein>
    <submittedName>
        <fullName evidence="2">Transposase</fullName>
    </submittedName>
</protein>
<keyword evidence="3" id="KW-1185">Reference proteome</keyword>
<feature type="domain" description="Transposase IS4-like" evidence="1">
    <location>
        <begin position="108"/>
        <end position="300"/>
    </location>
</feature>
<dbReference type="Pfam" id="PF01609">
    <property type="entry name" value="DDE_Tnp_1"/>
    <property type="match status" value="1"/>
</dbReference>
<organism evidence="2 3">
    <name type="scientific">Undibacterium arcticum</name>
    <dbReference type="NCBI Taxonomy" id="1762892"/>
    <lineage>
        <taxon>Bacteria</taxon>
        <taxon>Pseudomonadati</taxon>
        <taxon>Pseudomonadota</taxon>
        <taxon>Betaproteobacteria</taxon>
        <taxon>Burkholderiales</taxon>
        <taxon>Oxalobacteraceae</taxon>
        <taxon>Undibacterium</taxon>
    </lineage>
</organism>
<evidence type="ECO:0000259" key="1">
    <source>
        <dbReference type="Pfam" id="PF01609"/>
    </source>
</evidence>
<dbReference type="InterPro" id="IPR012337">
    <property type="entry name" value="RNaseH-like_sf"/>
</dbReference>
<dbReference type="SUPFAM" id="SSF53098">
    <property type="entry name" value="Ribonuclease H-like"/>
    <property type="match status" value="1"/>
</dbReference>
<evidence type="ECO:0000313" key="2">
    <source>
        <dbReference type="EMBL" id="MFC3111004.1"/>
    </source>
</evidence>
<comment type="caution">
    <text evidence="2">The sequence shown here is derived from an EMBL/GenBank/DDBJ whole genome shotgun (WGS) entry which is preliminary data.</text>
</comment>
<evidence type="ECO:0000313" key="3">
    <source>
        <dbReference type="Proteomes" id="UP001595530"/>
    </source>
</evidence>
<name>A0ABV7F7I6_9BURK</name>
<dbReference type="EMBL" id="JBHRTP010000095">
    <property type="protein sequence ID" value="MFC3111004.1"/>
    <property type="molecule type" value="Genomic_DNA"/>
</dbReference>
<dbReference type="InterPro" id="IPR002559">
    <property type="entry name" value="Transposase_11"/>
</dbReference>
<sequence>MTSKRPTRLDYCQYLLVSQINYTITNYADHTRNEMSHDAINRYLRDDRLTSRLVWENVRTQIAPSSHGYVVFDDTVLDKNFSHKIEMVRLQYSGNAHGLIKGIGLVNCVYVNPETGQYWVIDYRIYDPERDGKTKLDHVQDMLNQIVDHKLLPFHAVLMDTWYATIDLMLFIDSLQKTYCCPLKDNRQVDDSGGQAPYQRVDSLAWNDHDLAHGKILKIKGFPKTTKVKLFRVAVSTHRTDWVVTNDLTQDSLHATQEVCGMRWIIAQFHREIKQITGIEQNQCLKERIQRNHIACAMLVWIRLTDLARKTQQTVYRIKHRLLDGDLCQQLNNPTVTMRFA</sequence>
<dbReference type="Proteomes" id="UP001595530">
    <property type="component" value="Unassembled WGS sequence"/>
</dbReference>
<proteinExistence type="predicted"/>
<accession>A0ABV7F7I6</accession>
<reference evidence="3" key="1">
    <citation type="journal article" date="2019" name="Int. J. Syst. Evol. Microbiol.">
        <title>The Global Catalogue of Microorganisms (GCM) 10K type strain sequencing project: providing services to taxonomists for standard genome sequencing and annotation.</title>
        <authorList>
            <consortium name="The Broad Institute Genomics Platform"/>
            <consortium name="The Broad Institute Genome Sequencing Center for Infectious Disease"/>
            <person name="Wu L."/>
            <person name="Ma J."/>
        </authorList>
    </citation>
    <scope>NUCLEOTIDE SEQUENCE [LARGE SCALE GENOMIC DNA]</scope>
    <source>
        <strain evidence="3">KCTC 42986</strain>
    </source>
</reference>
<gene>
    <name evidence="2" type="ORF">ACFOFO_24135</name>
</gene>